<reference evidence="1" key="2">
    <citation type="journal article" date="2021" name="Microbiome">
        <title>Successional dynamics and alternative stable states in a saline activated sludge microbial community over 9 years.</title>
        <authorList>
            <person name="Wang Y."/>
            <person name="Ye J."/>
            <person name="Ju F."/>
            <person name="Liu L."/>
            <person name="Boyd J.A."/>
            <person name="Deng Y."/>
            <person name="Parks D.H."/>
            <person name="Jiang X."/>
            <person name="Yin X."/>
            <person name="Woodcroft B.J."/>
            <person name="Tyson G.W."/>
            <person name="Hugenholtz P."/>
            <person name="Polz M.F."/>
            <person name="Zhang T."/>
        </authorList>
    </citation>
    <scope>NUCLEOTIDE SEQUENCE</scope>
    <source>
        <strain evidence="1">HKST-UBA17</strain>
    </source>
</reference>
<name>A0A955I0J3_9BACT</name>
<dbReference type="InterPro" id="IPR015947">
    <property type="entry name" value="PUA-like_sf"/>
</dbReference>
<sequence length="136" mass="15934">MKRSSGLIEDILSRKKRIESRWYVNRIAPWGKIKKGDRVFFKYSGDPVTACAEVLRVKQYENLNKELFEKIAHDHGDEISMKTTTYNEYYEKKRYCILVFLKEPRKIKPFEIDKKGYGISSAWMCVGDIANVVKTG</sequence>
<organism evidence="1 2">
    <name type="scientific">Candidatus Dojkabacteria bacterium</name>
    <dbReference type="NCBI Taxonomy" id="2099670"/>
    <lineage>
        <taxon>Bacteria</taxon>
        <taxon>Candidatus Dojkabacteria</taxon>
    </lineage>
</organism>
<accession>A0A955I0J3</accession>
<reference evidence="1" key="1">
    <citation type="submission" date="2020-04" db="EMBL/GenBank/DDBJ databases">
        <authorList>
            <person name="Zhang T."/>
        </authorList>
    </citation>
    <scope>NUCLEOTIDE SEQUENCE</scope>
    <source>
        <strain evidence="1">HKST-UBA17</strain>
    </source>
</reference>
<evidence type="ECO:0000313" key="1">
    <source>
        <dbReference type="EMBL" id="MCA9376735.1"/>
    </source>
</evidence>
<protein>
    <recommendedName>
        <fullName evidence="3">ASCH domain-containing protein</fullName>
    </recommendedName>
</protein>
<dbReference type="AlphaFoldDB" id="A0A955I0J3"/>
<dbReference type="SUPFAM" id="SSF88697">
    <property type="entry name" value="PUA domain-like"/>
    <property type="match status" value="1"/>
</dbReference>
<dbReference type="Gene3D" id="2.30.130.30">
    <property type="entry name" value="Hypothetical protein"/>
    <property type="match status" value="1"/>
</dbReference>
<dbReference type="EMBL" id="JAGQLN010000006">
    <property type="protein sequence ID" value="MCA9376735.1"/>
    <property type="molecule type" value="Genomic_DNA"/>
</dbReference>
<evidence type="ECO:0000313" key="2">
    <source>
        <dbReference type="Proteomes" id="UP000741282"/>
    </source>
</evidence>
<evidence type="ECO:0008006" key="3">
    <source>
        <dbReference type="Google" id="ProtNLM"/>
    </source>
</evidence>
<proteinExistence type="predicted"/>
<comment type="caution">
    <text evidence="1">The sequence shown here is derived from an EMBL/GenBank/DDBJ whole genome shotgun (WGS) entry which is preliminary data.</text>
</comment>
<gene>
    <name evidence="1" type="ORF">KC685_02330</name>
</gene>
<dbReference type="Proteomes" id="UP000741282">
    <property type="component" value="Unassembled WGS sequence"/>
</dbReference>